<dbReference type="Proteomes" id="UP000030676">
    <property type="component" value="Unassembled WGS sequence"/>
</dbReference>
<sequence length="39" mass="4898">MRCSYNQKCPCRRSCYRWWLIRHTCGSQSQRCRRRGCRD</sequence>
<organism evidence="1">
    <name type="scientific">Fusarium oxysporum f. sp. conglutinans race 2 54008</name>
    <dbReference type="NCBI Taxonomy" id="1089457"/>
    <lineage>
        <taxon>Eukaryota</taxon>
        <taxon>Fungi</taxon>
        <taxon>Dikarya</taxon>
        <taxon>Ascomycota</taxon>
        <taxon>Pezizomycotina</taxon>
        <taxon>Sordariomycetes</taxon>
        <taxon>Hypocreomycetidae</taxon>
        <taxon>Hypocreales</taxon>
        <taxon>Nectriaceae</taxon>
        <taxon>Fusarium</taxon>
        <taxon>Fusarium oxysporum species complex</taxon>
    </lineage>
</organism>
<proteinExistence type="predicted"/>
<gene>
    <name evidence="1" type="ORF">FOPG_17613</name>
</gene>
<accession>X0H2C9</accession>
<reference evidence="1" key="2">
    <citation type="submission" date="2012-05" db="EMBL/GenBank/DDBJ databases">
        <title>The Genome Annotation of Fusarium oxysporum PHW808.</title>
        <authorList>
            <consortium name="The Broad Institute Genomics Platform"/>
            <person name="Ma L.-J."/>
            <person name="Corby-Kistler H."/>
            <person name="Broz K."/>
            <person name="Gale L.R."/>
            <person name="Jonkers W."/>
            <person name="O'Donnell K."/>
            <person name="Ploetz R."/>
            <person name="Steinberg C."/>
            <person name="Schwartz D.C."/>
            <person name="VanEtten H."/>
            <person name="Zhou S."/>
            <person name="Young S.K."/>
            <person name="Zeng Q."/>
            <person name="Gargeya S."/>
            <person name="Fitzgerald M."/>
            <person name="Abouelleil A."/>
            <person name="Alvarado L."/>
            <person name="Chapman S.B."/>
            <person name="Gainer-Dewar J."/>
            <person name="Goldberg J."/>
            <person name="Griggs A."/>
            <person name="Gujja S."/>
            <person name="Hansen M."/>
            <person name="Howarth C."/>
            <person name="Imamovic A."/>
            <person name="Ireland A."/>
            <person name="Larimer J."/>
            <person name="McCowan C."/>
            <person name="Murphy C."/>
            <person name="Pearson M."/>
            <person name="Poon T.W."/>
            <person name="Priest M."/>
            <person name="Roberts A."/>
            <person name="Saif S."/>
            <person name="Shea T."/>
            <person name="Sykes S."/>
            <person name="Wortman J."/>
            <person name="Nusbaum C."/>
            <person name="Birren B."/>
        </authorList>
    </citation>
    <scope>NUCLEOTIDE SEQUENCE</scope>
    <source>
        <strain evidence="1">54008</strain>
    </source>
</reference>
<dbReference type="AlphaFoldDB" id="X0H2C9"/>
<evidence type="ECO:0000313" key="1">
    <source>
        <dbReference type="EMBL" id="EXL66191.1"/>
    </source>
</evidence>
<dbReference type="HOGENOM" id="CLU_3320109_0_0_1"/>
<name>X0H2C9_FUSOX</name>
<protein>
    <submittedName>
        <fullName evidence="1">Uncharacterized protein</fullName>
    </submittedName>
</protein>
<reference evidence="1" key="1">
    <citation type="submission" date="2011-11" db="EMBL/GenBank/DDBJ databases">
        <title>The Genome Sequence of Fusarium oxysporum PHW808.</title>
        <authorList>
            <consortium name="The Broad Institute Genome Sequencing Platform"/>
            <person name="Ma L.-J."/>
            <person name="Gale L.R."/>
            <person name="Schwartz D.C."/>
            <person name="Zhou S."/>
            <person name="Corby-Kistler H."/>
            <person name="Young S.K."/>
            <person name="Zeng Q."/>
            <person name="Gargeya S."/>
            <person name="Fitzgerald M."/>
            <person name="Haas B."/>
            <person name="Abouelleil A."/>
            <person name="Alvarado L."/>
            <person name="Arachchi H.M."/>
            <person name="Berlin A."/>
            <person name="Brown A."/>
            <person name="Chapman S.B."/>
            <person name="Chen Z."/>
            <person name="Dunbar C."/>
            <person name="Freedman E."/>
            <person name="Gearin G."/>
            <person name="Goldberg J."/>
            <person name="Griggs A."/>
            <person name="Gujja S."/>
            <person name="Heiman D."/>
            <person name="Howarth C."/>
            <person name="Larson L."/>
            <person name="Lui A."/>
            <person name="MacDonald P.J.P."/>
            <person name="Montmayeur A."/>
            <person name="Murphy C."/>
            <person name="Neiman D."/>
            <person name="Pearson M."/>
            <person name="Priest M."/>
            <person name="Roberts A."/>
            <person name="Saif S."/>
            <person name="Shea T."/>
            <person name="Shenoy N."/>
            <person name="Sisk P."/>
            <person name="Stolte C."/>
            <person name="Sykes S."/>
            <person name="Wortman J."/>
            <person name="Nusbaum C."/>
            <person name="Birren B."/>
        </authorList>
    </citation>
    <scope>NUCLEOTIDE SEQUENCE [LARGE SCALE GENOMIC DNA]</scope>
    <source>
        <strain evidence="1">54008</strain>
    </source>
</reference>
<dbReference type="EMBL" id="JH659057">
    <property type="protein sequence ID" value="EXL66191.1"/>
    <property type="molecule type" value="Genomic_DNA"/>
</dbReference>